<dbReference type="SMART" id="SM00089">
    <property type="entry name" value="PKD"/>
    <property type="match status" value="3"/>
</dbReference>
<accession>A0A5M8QDW2</accession>
<name>A0A5M8QDW2_9BACT</name>
<dbReference type="SUPFAM" id="SSF49785">
    <property type="entry name" value="Galactose-binding domain-like"/>
    <property type="match status" value="4"/>
</dbReference>
<dbReference type="PANTHER" id="PTHR13460:SF0">
    <property type="entry name" value="MALECTIN"/>
    <property type="match status" value="1"/>
</dbReference>
<keyword evidence="9" id="KW-0119">Carbohydrate metabolism</keyword>
<evidence type="ECO:0000256" key="7">
    <source>
        <dbReference type="ARBA" id="ARBA00023136"/>
    </source>
</evidence>
<keyword evidence="7" id="KW-0472">Membrane</keyword>
<keyword evidence="6" id="KW-1133">Transmembrane helix</keyword>
<keyword evidence="8" id="KW-0325">Glycoprotein</keyword>
<evidence type="ECO:0000256" key="10">
    <source>
        <dbReference type="SAM" id="MobiDB-lite"/>
    </source>
</evidence>
<evidence type="ECO:0000313" key="13">
    <source>
        <dbReference type="EMBL" id="KAA6434235.1"/>
    </source>
</evidence>
<organism evidence="13 14">
    <name type="scientific">Rufibacter glacialis</name>
    <dbReference type="NCBI Taxonomy" id="1259555"/>
    <lineage>
        <taxon>Bacteria</taxon>
        <taxon>Pseudomonadati</taxon>
        <taxon>Bacteroidota</taxon>
        <taxon>Cytophagia</taxon>
        <taxon>Cytophagales</taxon>
        <taxon>Hymenobacteraceae</taxon>
        <taxon>Rufibacter</taxon>
    </lineage>
</organism>
<dbReference type="SUPFAM" id="SSF49299">
    <property type="entry name" value="PKD domain"/>
    <property type="match status" value="3"/>
</dbReference>
<reference evidence="13 14" key="1">
    <citation type="submission" date="2019-07" db="EMBL/GenBank/DDBJ databases">
        <authorList>
            <person name="Qu J.-H."/>
        </authorList>
    </citation>
    <scope>NUCLEOTIDE SEQUENCE [LARGE SCALE GENOMIC DNA]</scope>
    <source>
        <strain evidence="13 14">MDT1-10-3</strain>
    </source>
</reference>
<evidence type="ECO:0000259" key="11">
    <source>
        <dbReference type="SMART" id="SM00060"/>
    </source>
</evidence>
<comment type="caution">
    <text evidence="13">The sequence shown here is derived from an EMBL/GenBank/DDBJ whole genome shotgun (WGS) entry which is preliminary data.</text>
</comment>
<feature type="domain" description="Fibronectin type-III" evidence="11">
    <location>
        <begin position="1045"/>
        <end position="1129"/>
    </location>
</feature>
<sequence>MKKVSTKKLVGKWSCLLFFTFYLVLFPGLSNLVHAQGNGDQPKREKKPKAKLPPEDLTGAMLANAQFSFSTSGLKNITLDNPTSLQFGPDGRLYVAQQNGFIFALTIAKNGANNYSVTAQESINLINLIPNHDDDGNLAPGWLTTRQVTSLLVTGTAANPILYVTSSDSRIGGPGGDQNLDTNSGIVSRLTKSGGSWSKIDLVRGLPRSEENHSTNGIQLDEAKNILYLALGGHTNAGAPSVNFAYLNEFALSAAILSIDLNAINAMPTKESGNTAYKYDLPTLDDPTRANVGTADVGDPFGGNDGLNQAKLVTGGPVQIYSPGFRNSFDLLITKTPGKAGRIYTIDNGANQGWGGYPDKEGPGGTATNNYLSSEPGSTGPGVNDPMVNNKDNLHYIGNTATYVPGSHYGGHPNPLRANPGGAGLYTHNGSSGVWRTSTSGANPLPVDWPPVPVTKANPIEGDFQMPGVTDKALLTFHTSTNGIAEYTASNFSNGLKGSLLAASFSGDIFRITPTEDGTNVTNSKTTSDKTNTDLPFASGFGSQPLDVTTQGDTDIFPGTVWASTYGADAITIFEPQDAFVCTGSYSTSDEDGDGYSNQDEIDNASNPCSSSSMPPDNDSDKKSDLNDPDDDNDSVGDNVDFFPIDATNGVNTNIPINYELFNNSPGTGFFGLGFTGLMTNGQATNDYYNLYYEENLIAGGAVGAFSVVAVSAGDALGTLNNQENAFQFGYKASASAYTVQGRCLGPFFNGNTPTGFQSQGIFLGKGDQDNYLKIVLNANGGVGGIEVVYENAGVVTKFQYPLPGGLPSSALDLYFSVNPSTGMVQPKYAKDGGAITALGSPIQLGGSLLTTMQGGTPVATGIISTSRGGSAFTATWDFIKINYDGPTTAQPALYQINSGGGAVNTSMGPFSADQYFSNGGTYTTGNAIANTTDDALYQSERYGWGQTLSYAIPVSNGQYRVVLHFAEIYFQNLGQRVFDVSLEGAKVLDNYDIVKKVGPLAAVTETFIVSVTDGSLNLNMSALAADGGMDNPKISGIEVYPGGSTPPPSLPVANAGPDQSITLPVSSVTLSGSGTSSSGAITAYEWAQVSGPNTAAFSSKTVASPTVSGLVAGDYVFSLKVTSSAGVSPADQVAVKVNPQPTSSTALYRLNAGGGALNTSMGNFSADQYFSGGSPFSVGDAIANTTDDGLYQTERWGPGTLSYAIPVSTGQYRVVLHFAEIYFQSPGQRVFDVSLEGTKVLDNYDITGKVGPRAAVMETFTVSVSDDMLNLLLSSAPADGGLDNPKISAIEVYSTGTTPPPSLPVANAGPDQSITLPVSSVTLSGSGTSSSGAITAYEWAQVSGPNTAAFSSKTVASPTVSGLVAGDYVFSLKVTSSAGVSPADQVAVKVNPQPTSSTALYRLNSGGGAISTSLGDFSADQYYASGGTYTTGNGIANTTDDALYQSERYGWGQTLSYAIPVASGQYRVVLHFAEIYFQNLGQRVFDVNLEGVKVLDNYDIVKKVGAMAAVSETFTVSVTDGSLSLYMSALAADGGMDNPKISGIEVYSTGTTPPPPSLPVANAGPDQTITLPVNSVTLSGSGTSSSGAITAYEWAQVSGPNTAAFSSKTVASPTVSGLVAGDYVFSLKVTSSAGVSPADQVAVKVNPQPPTSTSTYRLNAGGGALNTSFGAFSADQYYTGVSYANFNSKSISGTSDQLLYQTERYGDKTLTYAIPVINGQYKVVLHFAELVHNKAGKRVFDVFLEGAKVMDNYDIVKKVGWRAAVTETFTVNVTDGVLDLRLSSLAADGGIDNPKISAIEVSGAVSGTSTAMAVASVAEKPEPNQKGIAVSVSPNPFDQSVNLKVSSEVPQQFRIRVMDLMGRQLFQREFTGTSSGPETITFDFEESKIPRNNLYLIEVETTDKSFRKVMKLVRNL</sequence>
<dbReference type="EMBL" id="VKKZ01000020">
    <property type="protein sequence ID" value="KAA6434235.1"/>
    <property type="molecule type" value="Genomic_DNA"/>
</dbReference>
<feature type="domain" description="PKD/Chitinase" evidence="12">
    <location>
        <begin position="1306"/>
        <end position="1394"/>
    </location>
</feature>
<feature type="compositionally biased region" description="Low complexity" evidence="10">
    <location>
        <begin position="604"/>
        <end position="617"/>
    </location>
</feature>
<reference evidence="13 14" key="2">
    <citation type="submission" date="2019-09" db="EMBL/GenBank/DDBJ databases">
        <title>A bacterium isolated from glacier soil.</title>
        <authorList>
            <person name="Liu Q."/>
        </authorList>
    </citation>
    <scope>NUCLEOTIDE SEQUENCE [LARGE SCALE GENOMIC DNA]</scope>
    <source>
        <strain evidence="13 14">MDT1-10-3</strain>
    </source>
</reference>
<dbReference type="SMART" id="SM00060">
    <property type="entry name" value="FN3"/>
    <property type="match status" value="3"/>
</dbReference>
<evidence type="ECO:0000313" key="14">
    <source>
        <dbReference type="Proteomes" id="UP000323866"/>
    </source>
</evidence>
<evidence type="ECO:0000256" key="3">
    <source>
        <dbReference type="ARBA" id="ARBA00022692"/>
    </source>
</evidence>
<dbReference type="GO" id="GO:0016020">
    <property type="term" value="C:membrane"/>
    <property type="evidence" value="ECO:0007669"/>
    <property type="project" value="TreeGrafter"/>
</dbReference>
<comment type="subcellular location">
    <subcellularLocation>
        <location evidence="1">Endoplasmic reticulum membrane</location>
        <topology evidence="1">Single-pass type I membrane protein</topology>
    </subcellularLocation>
</comment>
<evidence type="ECO:0000256" key="6">
    <source>
        <dbReference type="ARBA" id="ARBA00022989"/>
    </source>
</evidence>
<protein>
    <submittedName>
        <fullName evidence="13">Uncharacterized protein</fullName>
    </submittedName>
</protein>
<dbReference type="OrthoDB" id="9805017at2"/>
<dbReference type="InterPro" id="IPR039155">
    <property type="entry name" value="MLEC"/>
</dbReference>
<dbReference type="InterPro" id="IPR021720">
    <property type="entry name" value="Malectin_dom"/>
</dbReference>
<dbReference type="Pfam" id="PF11721">
    <property type="entry name" value="Malectin"/>
    <property type="match status" value="4"/>
</dbReference>
<evidence type="ECO:0000256" key="2">
    <source>
        <dbReference type="ARBA" id="ARBA00009141"/>
    </source>
</evidence>
<feature type="domain" description="PKD/Chitinase" evidence="12">
    <location>
        <begin position="1053"/>
        <end position="1141"/>
    </location>
</feature>
<dbReference type="Gene3D" id="2.60.120.430">
    <property type="entry name" value="Galactose-binding lectin"/>
    <property type="match status" value="4"/>
</dbReference>
<dbReference type="InterPro" id="IPR013783">
    <property type="entry name" value="Ig-like_fold"/>
</dbReference>
<feature type="domain" description="Fibronectin type-III" evidence="11">
    <location>
        <begin position="1298"/>
        <end position="1382"/>
    </location>
</feature>
<dbReference type="Pfam" id="PF22352">
    <property type="entry name" value="K319L-like_PKD"/>
    <property type="match status" value="3"/>
</dbReference>
<dbReference type="InterPro" id="IPR008979">
    <property type="entry name" value="Galactose-bd-like_sf"/>
</dbReference>
<dbReference type="PANTHER" id="PTHR13460">
    <property type="match status" value="1"/>
</dbReference>
<evidence type="ECO:0000256" key="1">
    <source>
        <dbReference type="ARBA" id="ARBA00004115"/>
    </source>
</evidence>
<evidence type="ECO:0000256" key="4">
    <source>
        <dbReference type="ARBA" id="ARBA00022729"/>
    </source>
</evidence>
<keyword evidence="3" id="KW-0812">Transmembrane</keyword>
<dbReference type="Proteomes" id="UP000323866">
    <property type="component" value="Unassembled WGS sequence"/>
</dbReference>
<evidence type="ECO:0000256" key="8">
    <source>
        <dbReference type="ARBA" id="ARBA00023180"/>
    </source>
</evidence>
<gene>
    <name evidence="13" type="ORF">FOE74_08485</name>
</gene>
<evidence type="ECO:0000256" key="9">
    <source>
        <dbReference type="ARBA" id="ARBA00023277"/>
    </source>
</evidence>
<dbReference type="InterPro" id="IPR035986">
    <property type="entry name" value="PKD_dom_sf"/>
</dbReference>
<keyword evidence="4" id="KW-0732">Signal</keyword>
<dbReference type="GO" id="GO:0030246">
    <property type="term" value="F:carbohydrate binding"/>
    <property type="evidence" value="ECO:0007669"/>
    <property type="project" value="InterPro"/>
</dbReference>
<dbReference type="InterPro" id="IPR022409">
    <property type="entry name" value="PKD/Chitinase_dom"/>
</dbReference>
<comment type="similarity">
    <text evidence="2">Belongs to the malectin family.</text>
</comment>
<dbReference type="InterPro" id="IPR003961">
    <property type="entry name" value="FN3_dom"/>
</dbReference>
<keyword evidence="5" id="KW-0256">Endoplasmic reticulum</keyword>
<feature type="domain" description="Fibronectin type-III" evidence="11">
    <location>
        <begin position="1554"/>
        <end position="1637"/>
    </location>
</feature>
<proteinExistence type="inferred from homology"/>
<dbReference type="InterPro" id="IPR011042">
    <property type="entry name" value="6-blade_b-propeller_TolB-like"/>
</dbReference>
<evidence type="ECO:0000259" key="12">
    <source>
        <dbReference type="SMART" id="SM00089"/>
    </source>
</evidence>
<feature type="region of interest" description="Disordered" evidence="10">
    <location>
        <begin position="585"/>
        <end position="641"/>
    </location>
</feature>
<evidence type="ECO:0000256" key="5">
    <source>
        <dbReference type="ARBA" id="ARBA00022824"/>
    </source>
</evidence>
<dbReference type="Gene3D" id="2.60.40.10">
    <property type="entry name" value="Immunoglobulins"/>
    <property type="match status" value="3"/>
</dbReference>
<feature type="domain" description="PKD/Chitinase" evidence="12">
    <location>
        <begin position="1561"/>
        <end position="1649"/>
    </location>
</feature>
<dbReference type="Gene3D" id="2.120.10.30">
    <property type="entry name" value="TolB, C-terminal domain"/>
    <property type="match status" value="1"/>
</dbReference>